<accession>A0A2A3TW25</accession>
<evidence type="ECO:0000313" key="3">
    <source>
        <dbReference type="Proteomes" id="UP000217918"/>
    </source>
</evidence>
<dbReference type="Proteomes" id="UP000217918">
    <property type="component" value="Unassembled WGS sequence"/>
</dbReference>
<comment type="caution">
    <text evidence="2">The sequence shown here is derived from an EMBL/GenBank/DDBJ whole genome shotgun (WGS) entry which is preliminary data.</text>
</comment>
<keyword evidence="1" id="KW-0812">Transmembrane</keyword>
<protein>
    <submittedName>
        <fullName evidence="2">Uncharacterized protein</fullName>
    </submittedName>
</protein>
<feature type="transmembrane region" description="Helical" evidence="1">
    <location>
        <begin position="164"/>
        <end position="185"/>
    </location>
</feature>
<dbReference type="AlphaFoldDB" id="A0A2A3TW25"/>
<feature type="transmembrane region" description="Helical" evidence="1">
    <location>
        <begin position="132"/>
        <end position="152"/>
    </location>
</feature>
<keyword evidence="1" id="KW-1133">Transmembrane helix</keyword>
<feature type="transmembrane region" description="Helical" evidence="1">
    <location>
        <begin position="227"/>
        <end position="246"/>
    </location>
</feature>
<evidence type="ECO:0000313" key="2">
    <source>
        <dbReference type="EMBL" id="PBQ22836.1"/>
    </source>
</evidence>
<sequence>MMKLTRKEKGAMSVTEHLTVTAQNAALRQQLSPQNQAYWDALVVALRQQPKFKDEATLQQHLRELLPSLIVAQSAQQTAAQFYGGDPETVAAKMGQPARTKPQWLTWDLLVPVLIFISSGILPAIILPAIPLQGLLVAVQFGLFVIAMVVGLGVTRQATLRRRVLSWLAIVVVLLVAMGIAAKTVPARGLVYFPRGGGSLVLVGFALVVTGFTWWHHRRHVTSWFPAVLGSLWITTLLALLARFTGTAGLMVTTTGNLLIGVGTILGDVSILIIGWHIWQLRQALAQKATDEH</sequence>
<feature type="transmembrane region" description="Helical" evidence="1">
    <location>
        <begin position="104"/>
        <end position="126"/>
    </location>
</feature>
<name>A0A2A3TW25_LEVBR</name>
<keyword evidence="1" id="KW-0472">Membrane</keyword>
<dbReference type="EMBL" id="NVYO01000001">
    <property type="protein sequence ID" value="PBQ22836.1"/>
    <property type="molecule type" value="Genomic_DNA"/>
</dbReference>
<evidence type="ECO:0000256" key="1">
    <source>
        <dbReference type="SAM" id="Phobius"/>
    </source>
</evidence>
<dbReference type="SUPFAM" id="SSF158560">
    <property type="entry name" value="BH3980-like"/>
    <property type="match status" value="1"/>
</dbReference>
<gene>
    <name evidence="2" type="ORF">CNR29_01915</name>
</gene>
<feature type="transmembrane region" description="Helical" evidence="1">
    <location>
        <begin position="197"/>
        <end position="215"/>
    </location>
</feature>
<feature type="transmembrane region" description="Helical" evidence="1">
    <location>
        <begin position="258"/>
        <end position="279"/>
    </location>
</feature>
<proteinExistence type="predicted"/>
<organism evidence="2 3">
    <name type="scientific">Levilactobacillus brevis</name>
    <name type="common">Lactobacillus brevis</name>
    <dbReference type="NCBI Taxonomy" id="1580"/>
    <lineage>
        <taxon>Bacteria</taxon>
        <taxon>Bacillati</taxon>
        <taxon>Bacillota</taxon>
        <taxon>Bacilli</taxon>
        <taxon>Lactobacillales</taxon>
        <taxon>Lactobacillaceae</taxon>
        <taxon>Levilactobacillus</taxon>
    </lineage>
</organism>
<reference evidence="2 3" key="1">
    <citation type="submission" date="2017-09" db="EMBL/GenBank/DDBJ databases">
        <title>Genome sequence of Lactobacillus brevis D7.</title>
        <authorList>
            <person name="Kwon M.-S."/>
            <person name="Lim S.K."/>
            <person name="Choi H.-J."/>
        </authorList>
    </citation>
    <scope>NUCLEOTIDE SEQUENCE [LARGE SCALE GENOMIC DNA]</scope>
    <source>
        <strain evidence="2 3">D7</strain>
    </source>
</reference>